<keyword evidence="9" id="KW-0699">rRNA-binding</keyword>
<dbReference type="PROSITE" id="PS00517">
    <property type="entry name" value="RNASE_3_1"/>
    <property type="match status" value="1"/>
</dbReference>
<dbReference type="Pfam" id="PF00035">
    <property type="entry name" value="dsrm"/>
    <property type="match status" value="1"/>
</dbReference>
<evidence type="ECO:0000256" key="4">
    <source>
        <dbReference type="ARBA" id="ARBA00022664"/>
    </source>
</evidence>
<dbReference type="PANTHER" id="PTHR11207">
    <property type="entry name" value="RIBONUCLEASE III"/>
    <property type="match status" value="1"/>
</dbReference>
<evidence type="ECO:0000259" key="10">
    <source>
        <dbReference type="PROSITE" id="PS50137"/>
    </source>
</evidence>
<evidence type="ECO:0000313" key="13">
    <source>
        <dbReference type="Proteomes" id="UP000228920"/>
    </source>
</evidence>
<keyword evidence="4 9" id="KW-0507">mRNA processing</keyword>
<dbReference type="InterPro" id="IPR014720">
    <property type="entry name" value="dsRBD_dom"/>
</dbReference>
<evidence type="ECO:0000256" key="8">
    <source>
        <dbReference type="ARBA" id="ARBA00022884"/>
    </source>
</evidence>
<dbReference type="GO" id="GO:0006364">
    <property type="term" value="P:rRNA processing"/>
    <property type="evidence" value="ECO:0007669"/>
    <property type="project" value="UniProtKB-UniRule"/>
</dbReference>
<comment type="subcellular location">
    <subcellularLocation>
        <location evidence="9">Cytoplasm</location>
    </subcellularLocation>
</comment>
<comment type="subunit">
    <text evidence="9">Homodimer.</text>
</comment>
<comment type="cofactor">
    <cofactor evidence="9">
        <name>Mg(2+)</name>
        <dbReference type="ChEBI" id="CHEBI:18420"/>
    </cofactor>
</comment>
<sequence length="233" mass="25815">MDNIDITAAQKAIGVTFKNQDLLLNAFVHRSYLNENRSFTLPSNERLEFLGDACLELVVSEHLYKTYPTKPEGVLTNYRSALVNTISLAQSARDIGLGKFLLLSRGEEDGGGRDSEYLLANTFESVVGALYLDQGYKAADTFITTFVLHKLEAIIEHELFKDPKSKLQEYSQAEYNVTPAYEVLGEDGPDHSKEFTVGVFLGKKKIAQGTGPSKQKAELDAAKAAFLLLKKNE</sequence>
<dbReference type="PROSITE" id="PS50137">
    <property type="entry name" value="DS_RBD"/>
    <property type="match status" value="1"/>
</dbReference>
<dbReference type="Proteomes" id="UP000228920">
    <property type="component" value="Unassembled WGS sequence"/>
</dbReference>
<evidence type="ECO:0000256" key="1">
    <source>
        <dbReference type="ARBA" id="ARBA00000109"/>
    </source>
</evidence>
<dbReference type="GO" id="GO:0006397">
    <property type="term" value="P:mRNA processing"/>
    <property type="evidence" value="ECO:0007669"/>
    <property type="project" value="UniProtKB-UniRule"/>
</dbReference>
<evidence type="ECO:0000256" key="2">
    <source>
        <dbReference type="ARBA" id="ARBA00010183"/>
    </source>
</evidence>
<dbReference type="GO" id="GO:0004525">
    <property type="term" value="F:ribonuclease III activity"/>
    <property type="evidence" value="ECO:0007669"/>
    <property type="project" value="UniProtKB-UniRule"/>
</dbReference>
<dbReference type="GO" id="GO:0005737">
    <property type="term" value="C:cytoplasm"/>
    <property type="evidence" value="ECO:0007669"/>
    <property type="project" value="UniProtKB-SubCell"/>
</dbReference>
<dbReference type="CDD" id="cd00593">
    <property type="entry name" value="RIBOc"/>
    <property type="match status" value="1"/>
</dbReference>
<keyword evidence="3 9" id="KW-0698">rRNA processing</keyword>
<keyword evidence="9" id="KW-0963">Cytoplasm</keyword>
<keyword evidence="9" id="KW-0479">Metal-binding</keyword>
<keyword evidence="6 9" id="KW-0255">Endonuclease</keyword>
<keyword evidence="8 9" id="KW-0694">RNA-binding</keyword>
<dbReference type="SMART" id="SM00535">
    <property type="entry name" value="RIBOc"/>
    <property type="match status" value="1"/>
</dbReference>
<dbReference type="GO" id="GO:0046872">
    <property type="term" value="F:metal ion binding"/>
    <property type="evidence" value="ECO:0007669"/>
    <property type="project" value="UniProtKB-KW"/>
</dbReference>
<keyword evidence="9" id="KW-0460">Magnesium</keyword>
<feature type="binding site" evidence="9">
    <location>
        <position position="48"/>
    </location>
    <ligand>
        <name>Mg(2+)</name>
        <dbReference type="ChEBI" id="CHEBI:18420"/>
    </ligand>
</feature>
<evidence type="ECO:0000256" key="7">
    <source>
        <dbReference type="ARBA" id="ARBA00022801"/>
    </source>
</evidence>
<dbReference type="Pfam" id="PF14622">
    <property type="entry name" value="Ribonucleas_3_3"/>
    <property type="match status" value="1"/>
</dbReference>
<dbReference type="PROSITE" id="PS50142">
    <property type="entry name" value="RNASE_3_2"/>
    <property type="match status" value="1"/>
</dbReference>
<dbReference type="NCBIfam" id="TIGR02191">
    <property type="entry name" value="RNaseIII"/>
    <property type="match status" value="1"/>
</dbReference>
<comment type="similarity">
    <text evidence="2">Belongs to the ribonuclease III family.</text>
</comment>
<reference evidence="13" key="1">
    <citation type="submission" date="2017-09" db="EMBL/GenBank/DDBJ databases">
        <title>Depth-based differentiation of microbial function through sediment-hosted aquifers and enrichment of novel symbionts in the deep terrestrial subsurface.</title>
        <authorList>
            <person name="Probst A.J."/>
            <person name="Ladd B."/>
            <person name="Jarett J.K."/>
            <person name="Geller-Mcgrath D.E."/>
            <person name="Sieber C.M.K."/>
            <person name="Emerson J.B."/>
            <person name="Anantharaman K."/>
            <person name="Thomas B.C."/>
            <person name="Malmstrom R."/>
            <person name="Stieglmeier M."/>
            <person name="Klingl A."/>
            <person name="Woyke T."/>
            <person name="Ryan C.M."/>
            <person name="Banfield J.F."/>
        </authorList>
    </citation>
    <scope>NUCLEOTIDE SEQUENCE [LARGE SCALE GENOMIC DNA]</scope>
</reference>
<dbReference type="InterPro" id="IPR036389">
    <property type="entry name" value="RNase_III_sf"/>
</dbReference>
<feature type="domain" description="RNase III" evidence="11">
    <location>
        <begin position="6"/>
        <end position="135"/>
    </location>
</feature>
<dbReference type="FunFam" id="1.10.1520.10:FF:000001">
    <property type="entry name" value="Ribonuclease 3"/>
    <property type="match status" value="1"/>
</dbReference>
<comment type="function">
    <text evidence="9">Digests double-stranded RNA. Involved in the processing of primary rRNA transcript to yield the immediate precursors to the large and small rRNAs (23S and 16S). Processes some mRNAs, and tRNAs when they are encoded in the rRNA operon. Processes pre-crRNA and tracrRNA of type II CRISPR loci if present in the organism.</text>
</comment>
<dbReference type="GO" id="GO:0008033">
    <property type="term" value="P:tRNA processing"/>
    <property type="evidence" value="ECO:0007669"/>
    <property type="project" value="UniProtKB-KW"/>
</dbReference>
<dbReference type="InterPro" id="IPR011907">
    <property type="entry name" value="RNase_III"/>
</dbReference>
<evidence type="ECO:0000256" key="6">
    <source>
        <dbReference type="ARBA" id="ARBA00022759"/>
    </source>
</evidence>
<evidence type="ECO:0000313" key="12">
    <source>
        <dbReference type="EMBL" id="PIZ48219.1"/>
    </source>
</evidence>
<dbReference type="EMBL" id="PFNL01000006">
    <property type="protein sequence ID" value="PIZ48219.1"/>
    <property type="molecule type" value="Genomic_DNA"/>
</dbReference>
<dbReference type="CDD" id="cd10845">
    <property type="entry name" value="DSRM_RNAse_III_family"/>
    <property type="match status" value="1"/>
</dbReference>
<dbReference type="Gene3D" id="1.10.1520.10">
    <property type="entry name" value="Ribonuclease III domain"/>
    <property type="match status" value="1"/>
</dbReference>
<organism evidence="12 13">
    <name type="scientific">candidate division WWE3 bacterium CG_4_10_14_0_2_um_filter_41_14</name>
    <dbReference type="NCBI Taxonomy" id="1975072"/>
    <lineage>
        <taxon>Bacteria</taxon>
        <taxon>Katanobacteria</taxon>
    </lineage>
</organism>
<gene>
    <name evidence="9 12" type="primary">rnc</name>
    <name evidence="12" type="ORF">COY32_00350</name>
</gene>
<evidence type="ECO:0000259" key="11">
    <source>
        <dbReference type="PROSITE" id="PS50142"/>
    </source>
</evidence>
<dbReference type="GO" id="GO:0003725">
    <property type="term" value="F:double-stranded RNA binding"/>
    <property type="evidence" value="ECO:0007669"/>
    <property type="project" value="TreeGrafter"/>
</dbReference>
<keyword evidence="9" id="KW-0819">tRNA processing</keyword>
<dbReference type="SMART" id="SM00358">
    <property type="entry name" value="DSRM"/>
    <property type="match status" value="1"/>
</dbReference>
<dbReference type="PANTHER" id="PTHR11207:SF0">
    <property type="entry name" value="RIBONUCLEASE 3"/>
    <property type="match status" value="1"/>
</dbReference>
<dbReference type="InterPro" id="IPR000999">
    <property type="entry name" value="RNase_III_dom"/>
</dbReference>
<feature type="binding site" evidence="9">
    <location>
        <position position="124"/>
    </location>
    <ligand>
        <name>Mg(2+)</name>
        <dbReference type="ChEBI" id="CHEBI:18420"/>
    </ligand>
</feature>
<dbReference type="SUPFAM" id="SSF54768">
    <property type="entry name" value="dsRNA-binding domain-like"/>
    <property type="match status" value="1"/>
</dbReference>
<feature type="domain" description="DRBM" evidence="10">
    <location>
        <begin position="162"/>
        <end position="231"/>
    </location>
</feature>
<keyword evidence="7 9" id="KW-0378">Hydrolase</keyword>
<keyword evidence="5 9" id="KW-0540">Nuclease</keyword>
<name>A0A2M7TM34_UNCKA</name>
<evidence type="ECO:0000256" key="3">
    <source>
        <dbReference type="ARBA" id="ARBA00022552"/>
    </source>
</evidence>
<feature type="active site" evidence="9">
    <location>
        <position position="124"/>
    </location>
</feature>
<comment type="catalytic activity">
    <reaction evidence="1 9">
        <text>Endonucleolytic cleavage to 5'-phosphomonoester.</text>
        <dbReference type="EC" id="3.1.26.3"/>
    </reaction>
</comment>
<dbReference type="HAMAP" id="MF_00104">
    <property type="entry name" value="RNase_III"/>
    <property type="match status" value="1"/>
</dbReference>
<protein>
    <recommendedName>
        <fullName evidence="9">Ribonuclease 3</fullName>
        <ecNumber evidence="9">3.1.26.3</ecNumber>
    </recommendedName>
    <alternativeName>
        <fullName evidence="9">Ribonuclease III</fullName>
        <shortName evidence="9">RNase III</shortName>
    </alternativeName>
</protein>
<dbReference type="GO" id="GO:0010468">
    <property type="term" value="P:regulation of gene expression"/>
    <property type="evidence" value="ECO:0007669"/>
    <property type="project" value="TreeGrafter"/>
</dbReference>
<comment type="caution">
    <text evidence="12">The sequence shown here is derived from an EMBL/GenBank/DDBJ whole genome shotgun (WGS) entry which is preliminary data.</text>
</comment>
<proteinExistence type="inferred from homology"/>
<evidence type="ECO:0000256" key="5">
    <source>
        <dbReference type="ARBA" id="ARBA00022722"/>
    </source>
</evidence>
<dbReference type="AlphaFoldDB" id="A0A2M7TM34"/>
<dbReference type="EC" id="3.1.26.3" evidence="9"/>
<feature type="active site" evidence="9">
    <location>
        <position position="52"/>
    </location>
</feature>
<feature type="binding site" evidence="9">
    <location>
        <position position="121"/>
    </location>
    <ligand>
        <name>Mg(2+)</name>
        <dbReference type="ChEBI" id="CHEBI:18420"/>
    </ligand>
</feature>
<evidence type="ECO:0000256" key="9">
    <source>
        <dbReference type="HAMAP-Rule" id="MF_00104"/>
    </source>
</evidence>
<accession>A0A2M7TM34</accession>
<dbReference type="GO" id="GO:0019843">
    <property type="term" value="F:rRNA binding"/>
    <property type="evidence" value="ECO:0007669"/>
    <property type="project" value="UniProtKB-KW"/>
</dbReference>
<dbReference type="SUPFAM" id="SSF69065">
    <property type="entry name" value="RNase III domain-like"/>
    <property type="match status" value="1"/>
</dbReference>
<dbReference type="Gene3D" id="3.30.160.20">
    <property type="match status" value="1"/>
</dbReference>